<feature type="domain" description="P/Homo B" evidence="3">
    <location>
        <begin position="67"/>
        <end position="182"/>
    </location>
</feature>
<dbReference type="Proteomes" id="UP000502508">
    <property type="component" value="Chromosome"/>
</dbReference>
<proteinExistence type="predicted"/>
<organism evidence="4 5">
    <name type="scientific">Phytohabitans flavus</name>
    <dbReference type="NCBI Taxonomy" id="1076124"/>
    <lineage>
        <taxon>Bacteria</taxon>
        <taxon>Bacillati</taxon>
        <taxon>Actinomycetota</taxon>
        <taxon>Actinomycetes</taxon>
        <taxon>Micromonosporales</taxon>
        <taxon>Micromonosporaceae</taxon>
    </lineage>
</organism>
<dbReference type="PROSITE" id="PS51829">
    <property type="entry name" value="P_HOMO_B"/>
    <property type="match status" value="1"/>
</dbReference>
<dbReference type="AlphaFoldDB" id="A0A6F8XVI4"/>
<dbReference type="SUPFAM" id="SSF49785">
    <property type="entry name" value="Galactose-binding domain-like"/>
    <property type="match status" value="1"/>
</dbReference>
<name>A0A6F8XVI4_9ACTN</name>
<dbReference type="RefSeq" id="WP_173037499.1">
    <property type="nucleotide sequence ID" value="NZ_AP022870.1"/>
</dbReference>
<dbReference type="InterPro" id="IPR002884">
    <property type="entry name" value="P_dom"/>
</dbReference>
<dbReference type="Pfam" id="PF01483">
    <property type="entry name" value="P_proprotein"/>
    <property type="match status" value="1"/>
</dbReference>
<dbReference type="KEGG" id="pfla:Pflav_042190"/>
<accession>A0A6F8XVI4</accession>
<evidence type="ECO:0000259" key="3">
    <source>
        <dbReference type="PROSITE" id="PS51829"/>
    </source>
</evidence>
<dbReference type="GO" id="GO:0004252">
    <property type="term" value="F:serine-type endopeptidase activity"/>
    <property type="evidence" value="ECO:0007669"/>
    <property type="project" value="InterPro"/>
</dbReference>
<reference evidence="4 5" key="1">
    <citation type="submission" date="2020-03" db="EMBL/GenBank/DDBJ databases">
        <title>Whole genome shotgun sequence of Phytohabitans flavus NBRC 107702.</title>
        <authorList>
            <person name="Komaki H."/>
            <person name="Tamura T."/>
        </authorList>
    </citation>
    <scope>NUCLEOTIDE SEQUENCE [LARGE SCALE GENOMIC DNA]</scope>
    <source>
        <strain evidence="4 5">NBRC 107702</strain>
    </source>
</reference>
<sequence>MSDVDDIGNAQRTYSESLHPNDYGQEAIGKCLTSYHLQTTGNQRLACVNGAGQVGLPRDMVLTATPASAQLTDNPTPDPTIGHPLTRTVTVPSGVPAGHYVQAFLDIEHPLKGELKINLEAPDGTFYLLRDYNWNDTGAWADGTWTFNHLGDPSGTWTLRVWDGTNPAYNTGTFNSWKLKLF</sequence>
<dbReference type="GO" id="GO:0006508">
    <property type="term" value="P:proteolysis"/>
    <property type="evidence" value="ECO:0007669"/>
    <property type="project" value="UniProtKB-KW"/>
</dbReference>
<gene>
    <name evidence="4" type="ORF">Pflav_042190</name>
</gene>
<dbReference type="Gene3D" id="2.60.120.260">
    <property type="entry name" value="Galactose-binding domain-like"/>
    <property type="match status" value="1"/>
</dbReference>
<evidence type="ECO:0000313" key="4">
    <source>
        <dbReference type="EMBL" id="BCB77809.1"/>
    </source>
</evidence>
<dbReference type="InterPro" id="IPR008979">
    <property type="entry name" value="Galactose-bd-like_sf"/>
</dbReference>
<keyword evidence="2" id="KW-0378">Hydrolase</keyword>
<dbReference type="EMBL" id="AP022870">
    <property type="protein sequence ID" value="BCB77809.1"/>
    <property type="molecule type" value="Genomic_DNA"/>
</dbReference>
<reference evidence="4 5" key="2">
    <citation type="submission" date="2020-03" db="EMBL/GenBank/DDBJ databases">
        <authorList>
            <person name="Ichikawa N."/>
            <person name="Kimura A."/>
            <person name="Kitahashi Y."/>
            <person name="Uohara A."/>
        </authorList>
    </citation>
    <scope>NUCLEOTIDE SEQUENCE [LARGE SCALE GENOMIC DNA]</scope>
    <source>
        <strain evidence="4 5">NBRC 107702</strain>
    </source>
</reference>
<keyword evidence="5" id="KW-1185">Reference proteome</keyword>
<evidence type="ECO:0000256" key="2">
    <source>
        <dbReference type="ARBA" id="ARBA00022801"/>
    </source>
</evidence>
<evidence type="ECO:0000256" key="1">
    <source>
        <dbReference type="ARBA" id="ARBA00022670"/>
    </source>
</evidence>
<evidence type="ECO:0000313" key="5">
    <source>
        <dbReference type="Proteomes" id="UP000502508"/>
    </source>
</evidence>
<keyword evidence="1" id="KW-0645">Protease</keyword>
<protein>
    <recommendedName>
        <fullName evidence="3">P/Homo B domain-containing protein</fullName>
    </recommendedName>
</protein>